<protein>
    <submittedName>
        <fullName evidence="1">Uncharacterized protein</fullName>
    </submittedName>
</protein>
<name>A0A7I7MTF9_9MYCO</name>
<dbReference type="KEGG" id="mshj:MSHI_29980"/>
<evidence type="ECO:0000313" key="2">
    <source>
        <dbReference type="Proteomes" id="UP000467236"/>
    </source>
</evidence>
<keyword evidence="2" id="KW-1185">Reference proteome</keyword>
<reference evidence="1 2" key="1">
    <citation type="journal article" date="2019" name="Emerg. Microbes Infect.">
        <title>Comprehensive subspecies identification of 175 nontuberculous mycobacteria species based on 7547 genomic profiles.</title>
        <authorList>
            <person name="Matsumoto Y."/>
            <person name="Kinjo T."/>
            <person name="Motooka D."/>
            <person name="Nabeya D."/>
            <person name="Jung N."/>
            <person name="Uechi K."/>
            <person name="Horii T."/>
            <person name="Iida T."/>
            <person name="Fujita J."/>
            <person name="Nakamura S."/>
        </authorList>
    </citation>
    <scope>NUCLEOTIDE SEQUENCE [LARGE SCALE GENOMIC DNA]</scope>
    <source>
        <strain evidence="1 2">JCM 14233</strain>
    </source>
</reference>
<dbReference type="Proteomes" id="UP000467236">
    <property type="component" value="Chromosome"/>
</dbReference>
<dbReference type="EMBL" id="AP022575">
    <property type="protein sequence ID" value="BBX75092.1"/>
    <property type="molecule type" value="Genomic_DNA"/>
</dbReference>
<sequence length="151" mass="16093">MTGKGAKTGKRVDLKRLAAAVTDYPFAYLITVDDAYRVHTVTVRPVLRDLPAGPDGPRAMLDVGLIGGRTRQNLADRIEVTLLWPPPEPGGYSLIVDGRAQAEPDADDETARCAVVPTRALLHREADPDSPAAARGCLHDCVVFSEPAGPA</sequence>
<evidence type="ECO:0000313" key="1">
    <source>
        <dbReference type="EMBL" id="BBX75092.1"/>
    </source>
</evidence>
<proteinExistence type="predicted"/>
<dbReference type="AlphaFoldDB" id="A0A7I7MTF9"/>
<dbReference type="OrthoDB" id="8907583at2"/>
<dbReference type="RefSeq" id="WP_083046598.1">
    <property type="nucleotide sequence ID" value="NZ_AP022575.1"/>
</dbReference>
<organism evidence="1 2">
    <name type="scientific">Mycobacterium shinjukuense</name>
    <dbReference type="NCBI Taxonomy" id="398694"/>
    <lineage>
        <taxon>Bacteria</taxon>
        <taxon>Bacillati</taxon>
        <taxon>Actinomycetota</taxon>
        <taxon>Actinomycetes</taxon>
        <taxon>Mycobacteriales</taxon>
        <taxon>Mycobacteriaceae</taxon>
        <taxon>Mycobacterium</taxon>
    </lineage>
</organism>
<gene>
    <name evidence="1" type="ORF">MSHI_29980</name>
</gene>
<accession>A0A7I7MTF9</accession>